<evidence type="ECO:0000313" key="1">
    <source>
        <dbReference type="EMBL" id="KZP17329.1"/>
    </source>
</evidence>
<accession>A0A166FZP6</accession>
<dbReference type="AlphaFoldDB" id="A0A166FZP6"/>
<dbReference type="EMBL" id="KV417583">
    <property type="protein sequence ID" value="KZP17329.1"/>
    <property type="molecule type" value="Genomic_DNA"/>
</dbReference>
<evidence type="ECO:0000313" key="2">
    <source>
        <dbReference type="Proteomes" id="UP000076532"/>
    </source>
</evidence>
<dbReference type="Proteomes" id="UP000076532">
    <property type="component" value="Unassembled WGS sequence"/>
</dbReference>
<protein>
    <recommendedName>
        <fullName evidence="3">BTB domain-containing protein</fullName>
    </recommendedName>
</protein>
<sequence>MSSPTSTAFDIAESPLPSVIADMASTLASATSSRHYALDVLTVFKVEDILFRFDRTLLDQETDAIPRGVGSTEDPIELEHSIKAADFEILLDFLKLGTRHDKKPLMVFDWTSIIAVCYILGMRRVYKLACETLSDQQQTLMDQQNAPLNTSCAGAGFERDTYGMHFRIRAKGTNRVLNNLYGWKTEGAQVKLRDEKGDKGTMDTMTFFIASSGALHHAGSGLAVDVVDDVLVLRRQRPVSSRPNPWSHPLPEFSFVNSQIRVKFLSDPALPSCTDDLYPKDSWATKDFVLARDTEKDFHMHPISDFSPWIPAAVAGTLDYKNDAIHDKETRVLVEARIEDVGGERTSWEIVPASQW</sequence>
<reference evidence="1 2" key="1">
    <citation type="journal article" date="2016" name="Mol. Biol. Evol.">
        <title>Comparative Genomics of Early-Diverging Mushroom-Forming Fungi Provides Insights into the Origins of Lignocellulose Decay Capabilities.</title>
        <authorList>
            <person name="Nagy L.G."/>
            <person name="Riley R."/>
            <person name="Tritt A."/>
            <person name="Adam C."/>
            <person name="Daum C."/>
            <person name="Floudas D."/>
            <person name="Sun H."/>
            <person name="Yadav J.S."/>
            <person name="Pangilinan J."/>
            <person name="Larsson K.H."/>
            <person name="Matsuura K."/>
            <person name="Barry K."/>
            <person name="Labutti K."/>
            <person name="Kuo R."/>
            <person name="Ohm R.A."/>
            <person name="Bhattacharya S.S."/>
            <person name="Shirouzu T."/>
            <person name="Yoshinaga Y."/>
            <person name="Martin F.M."/>
            <person name="Grigoriev I.V."/>
            <person name="Hibbett D.S."/>
        </authorList>
    </citation>
    <scope>NUCLEOTIDE SEQUENCE [LARGE SCALE GENOMIC DNA]</scope>
    <source>
        <strain evidence="1 2">CBS 109695</strain>
    </source>
</reference>
<organism evidence="1 2">
    <name type="scientific">Athelia psychrophila</name>
    <dbReference type="NCBI Taxonomy" id="1759441"/>
    <lineage>
        <taxon>Eukaryota</taxon>
        <taxon>Fungi</taxon>
        <taxon>Dikarya</taxon>
        <taxon>Basidiomycota</taxon>
        <taxon>Agaricomycotina</taxon>
        <taxon>Agaricomycetes</taxon>
        <taxon>Agaricomycetidae</taxon>
        <taxon>Atheliales</taxon>
        <taxon>Atheliaceae</taxon>
        <taxon>Athelia</taxon>
    </lineage>
</organism>
<keyword evidence="2" id="KW-1185">Reference proteome</keyword>
<evidence type="ECO:0008006" key="3">
    <source>
        <dbReference type="Google" id="ProtNLM"/>
    </source>
</evidence>
<gene>
    <name evidence="1" type="ORF">FIBSPDRAFT_957160</name>
</gene>
<name>A0A166FZP6_9AGAM</name>
<proteinExistence type="predicted"/>